<dbReference type="Proteomes" id="UP000515317">
    <property type="component" value="Chromosome"/>
</dbReference>
<name>A0A6S6QW67_9HYPH</name>
<dbReference type="RefSeq" id="WP_222875444.1">
    <property type="nucleotide sequence ID" value="NZ_AP023361.1"/>
</dbReference>
<sequence length="57" mass="6562">MFDVRLSVDNLDVLDHEDAVRAVVDLIRAGTTSLSFVVYGNRDDDDYRHITWPIEEP</sequence>
<evidence type="ECO:0000313" key="2">
    <source>
        <dbReference type="Proteomes" id="UP000515317"/>
    </source>
</evidence>
<dbReference type="KEGG" id="tso:IZ6_25600"/>
<dbReference type="AlphaFoldDB" id="A0A6S6QW67"/>
<gene>
    <name evidence="1" type="ORF">IZ6_25600</name>
</gene>
<organism evidence="1 2">
    <name type="scientific">Terrihabitans soli</name>
    <dbReference type="NCBI Taxonomy" id="708113"/>
    <lineage>
        <taxon>Bacteria</taxon>
        <taxon>Pseudomonadati</taxon>
        <taxon>Pseudomonadota</taxon>
        <taxon>Alphaproteobacteria</taxon>
        <taxon>Hyphomicrobiales</taxon>
        <taxon>Terrihabitans</taxon>
    </lineage>
</organism>
<accession>A0A6S6QW67</accession>
<protein>
    <submittedName>
        <fullName evidence="1">Uncharacterized protein</fullName>
    </submittedName>
</protein>
<evidence type="ECO:0000313" key="1">
    <source>
        <dbReference type="EMBL" id="BCJ91825.1"/>
    </source>
</evidence>
<reference evidence="1 2" key="1">
    <citation type="submission" date="2020-08" db="EMBL/GenBank/DDBJ databases">
        <title>Genome sequence of Rhizobiales bacterium strain IZ6.</title>
        <authorList>
            <person name="Nakai R."/>
            <person name="Naganuma T."/>
        </authorList>
    </citation>
    <scope>NUCLEOTIDE SEQUENCE [LARGE SCALE GENOMIC DNA]</scope>
    <source>
        <strain evidence="1 2">IZ6</strain>
    </source>
</reference>
<keyword evidence="2" id="KW-1185">Reference proteome</keyword>
<proteinExistence type="predicted"/>
<dbReference type="EMBL" id="AP023361">
    <property type="protein sequence ID" value="BCJ91825.1"/>
    <property type="molecule type" value="Genomic_DNA"/>
</dbReference>